<dbReference type="EMBL" id="CP089291">
    <property type="protein sequence ID" value="UOF90942.1"/>
    <property type="molecule type" value="Genomic_DNA"/>
</dbReference>
<dbReference type="SUPFAM" id="SSF56300">
    <property type="entry name" value="Metallo-dependent phosphatases"/>
    <property type="match status" value="1"/>
</dbReference>
<evidence type="ECO:0000256" key="1">
    <source>
        <dbReference type="SAM" id="Phobius"/>
    </source>
</evidence>
<evidence type="ECO:0000259" key="2">
    <source>
        <dbReference type="Pfam" id="PF00149"/>
    </source>
</evidence>
<keyword evidence="4" id="KW-1185">Reference proteome</keyword>
<name>A0ABY4CK97_9BACL</name>
<dbReference type="Proteomes" id="UP000830167">
    <property type="component" value="Chromosome"/>
</dbReference>
<dbReference type="InterPro" id="IPR004843">
    <property type="entry name" value="Calcineurin-like_PHP"/>
</dbReference>
<dbReference type="InterPro" id="IPR029052">
    <property type="entry name" value="Metallo-depent_PP-like"/>
</dbReference>
<sequence length="283" mass="31756">MDTMFGLLISGILACVVCFGIYSSIIERFWFRIQHVRIPIVRLPKPFSQFRIVLISDIHMGFFFSQKHFRSVVEEINKLHPDMICFAGDLLDSDSCVASMGSTIPLLRKLAAPYGKFAILGNHDYRAGIQHVVSGLEKGGFRVLINEHTVIQKDAEVMFIVGLDDILKGKPNPEQAFEGIPEDACTLLLVHEPDFADVSKKLPIQLQLSGHSHGGQVRIPFIGPIVTTKFGRKYVSNLYHFDSFKLYTSRGIGTTGLPVRFCCRPEITVITLEQNSEIVTYIK</sequence>
<proteinExistence type="predicted"/>
<dbReference type="Gene3D" id="3.60.21.10">
    <property type="match status" value="1"/>
</dbReference>
<dbReference type="PANTHER" id="PTHR31302:SF25">
    <property type="entry name" value="PHOSPHOESTERASE"/>
    <property type="match status" value="1"/>
</dbReference>
<dbReference type="CDD" id="cd07385">
    <property type="entry name" value="MPP_YkuE_C"/>
    <property type="match status" value="1"/>
</dbReference>
<dbReference type="InterPro" id="IPR051158">
    <property type="entry name" value="Metallophosphoesterase_sf"/>
</dbReference>
<dbReference type="Pfam" id="PF00149">
    <property type="entry name" value="Metallophos"/>
    <property type="match status" value="1"/>
</dbReference>
<evidence type="ECO:0000313" key="3">
    <source>
        <dbReference type="EMBL" id="UOF90942.1"/>
    </source>
</evidence>
<keyword evidence="1" id="KW-1133">Transmembrane helix</keyword>
<dbReference type="PANTHER" id="PTHR31302">
    <property type="entry name" value="TRANSMEMBRANE PROTEIN WITH METALLOPHOSPHOESTERASE DOMAIN-RELATED"/>
    <property type="match status" value="1"/>
</dbReference>
<gene>
    <name evidence="3" type="ORF">LSG31_01240</name>
</gene>
<accession>A0ABY4CK97</accession>
<feature type="transmembrane region" description="Helical" evidence="1">
    <location>
        <begin position="6"/>
        <end position="25"/>
    </location>
</feature>
<evidence type="ECO:0000313" key="4">
    <source>
        <dbReference type="Proteomes" id="UP000830167"/>
    </source>
</evidence>
<feature type="domain" description="Calcineurin-like phosphoesterase" evidence="2">
    <location>
        <begin position="50"/>
        <end position="213"/>
    </location>
</feature>
<keyword evidence="1" id="KW-0472">Membrane</keyword>
<organism evidence="3 4">
    <name type="scientific">Fodinisporobacter ferrooxydans</name>
    <dbReference type="NCBI Taxonomy" id="2901836"/>
    <lineage>
        <taxon>Bacteria</taxon>
        <taxon>Bacillati</taxon>
        <taxon>Bacillota</taxon>
        <taxon>Bacilli</taxon>
        <taxon>Bacillales</taxon>
        <taxon>Alicyclobacillaceae</taxon>
        <taxon>Fodinisporobacter</taxon>
    </lineage>
</organism>
<dbReference type="RefSeq" id="WP_347437637.1">
    <property type="nucleotide sequence ID" value="NZ_CP089291.1"/>
</dbReference>
<reference evidence="3" key="1">
    <citation type="submission" date="2021-12" db="EMBL/GenBank/DDBJ databases">
        <title>Alicyclobacillaceae gen. nov., sp. nov., isolated from chalcocite enrichment system.</title>
        <authorList>
            <person name="Jiang Z."/>
        </authorList>
    </citation>
    <scope>NUCLEOTIDE SEQUENCE</scope>
    <source>
        <strain evidence="3">MYW30-H2</strain>
    </source>
</reference>
<keyword evidence="1" id="KW-0812">Transmembrane</keyword>
<protein>
    <submittedName>
        <fullName evidence="3">Metallophosphoesterase</fullName>
    </submittedName>
</protein>